<feature type="compositionally biased region" description="Low complexity" evidence="1">
    <location>
        <begin position="255"/>
        <end position="266"/>
    </location>
</feature>
<evidence type="ECO:0000313" key="2">
    <source>
        <dbReference type="EMBL" id="TNV72752.1"/>
    </source>
</evidence>
<proteinExistence type="predicted"/>
<protein>
    <submittedName>
        <fullName evidence="2">Uncharacterized protein</fullName>
    </submittedName>
</protein>
<comment type="caution">
    <text evidence="2">The sequence shown here is derived from an EMBL/GenBank/DDBJ whole genome shotgun (WGS) entry which is preliminary data.</text>
</comment>
<reference evidence="2" key="1">
    <citation type="submission" date="2019-06" db="EMBL/GenBank/DDBJ databases">
        <authorList>
            <person name="Zheng W."/>
        </authorList>
    </citation>
    <scope>NUCLEOTIDE SEQUENCE</scope>
    <source>
        <strain evidence="2">QDHG01</strain>
    </source>
</reference>
<evidence type="ECO:0000256" key="1">
    <source>
        <dbReference type="SAM" id="MobiDB-lite"/>
    </source>
</evidence>
<name>A0A8J8SVU2_HALGN</name>
<gene>
    <name evidence="2" type="ORF">FGO68_gene8143</name>
</gene>
<feature type="compositionally biased region" description="Polar residues" evidence="1">
    <location>
        <begin position="221"/>
        <end position="254"/>
    </location>
</feature>
<dbReference type="Proteomes" id="UP000785679">
    <property type="component" value="Unassembled WGS sequence"/>
</dbReference>
<feature type="region of interest" description="Disordered" evidence="1">
    <location>
        <begin position="77"/>
        <end position="97"/>
    </location>
</feature>
<dbReference type="OrthoDB" id="313544at2759"/>
<dbReference type="EMBL" id="RRYP01021073">
    <property type="protein sequence ID" value="TNV72752.1"/>
    <property type="molecule type" value="Genomic_DNA"/>
</dbReference>
<sequence>MIEETKKISKRTKLYEELGKKFEDDNKLEEDQKRMEKLREIKALHQPVSKDDIMSHAKKYEEVIRQKREELRIKRGGLGASSVDSAQANNPPPPQVAIHYDEQKVKNYKSKFYLEQVEEDREIKQQREKLQMEKKKLAEKAHSYAKYVKEMYAPTISDEPQRIVKVEQKENNYRMNNFAEDQRSDHSGSILPPPRAKRNGTADERSVGPHKVSKLPPAPIVTNSVNISSNPERARQYNLQQPPSYKLKNNLNGFSSEPEQSVSQQQKDFIVRKSKKKIQPPPVEAQKPPFRDYLKEMKSKREQQENLGGGYRHHLIHGAEIDKVLKSQNMSDAEKYNMLRIKTDQLEQRAEQEERVLQVLGNIGGGTTDREVERAIEVNDMYIESIKAKLKMLDQI</sequence>
<keyword evidence="3" id="KW-1185">Reference proteome</keyword>
<accession>A0A8J8SVU2</accession>
<feature type="region of interest" description="Disordered" evidence="1">
    <location>
        <begin position="173"/>
        <end position="266"/>
    </location>
</feature>
<organism evidence="2 3">
    <name type="scientific">Halteria grandinella</name>
    <dbReference type="NCBI Taxonomy" id="5974"/>
    <lineage>
        <taxon>Eukaryota</taxon>
        <taxon>Sar</taxon>
        <taxon>Alveolata</taxon>
        <taxon>Ciliophora</taxon>
        <taxon>Intramacronucleata</taxon>
        <taxon>Spirotrichea</taxon>
        <taxon>Stichotrichia</taxon>
        <taxon>Sporadotrichida</taxon>
        <taxon>Halteriidae</taxon>
        <taxon>Halteria</taxon>
    </lineage>
</organism>
<evidence type="ECO:0000313" key="3">
    <source>
        <dbReference type="Proteomes" id="UP000785679"/>
    </source>
</evidence>
<dbReference type="AlphaFoldDB" id="A0A8J8SVU2"/>